<dbReference type="PANTHER" id="PTHR43798:SF5">
    <property type="entry name" value="MONOACYLGLYCEROL LIPASE ABHD6"/>
    <property type="match status" value="1"/>
</dbReference>
<dbReference type="EMBL" id="JACDUR010000002">
    <property type="protein sequence ID" value="MBA2890214.1"/>
    <property type="molecule type" value="Genomic_DNA"/>
</dbReference>
<dbReference type="Proteomes" id="UP000530928">
    <property type="component" value="Unassembled WGS sequence"/>
</dbReference>
<dbReference type="Gene3D" id="3.40.50.1820">
    <property type="entry name" value="alpha/beta hydrolase"/>
    <property type="match status" value="1"/>
</dbReference>
<name>A0A7W0HNV6_9ACTN</name>
<protein>
    <submittedName>
        <fullName evidence="2">Pimeloyl-ACP methyl ester carboxylesterase</fullName>
    </submittedName>
</protein>
<feature type="domain" description="AB hydrolase-1" evidence="1">
    <location>
        <begin position="26"/>
        <end position="238"/>
    </location>
</feature>
<reference evidence="2 3" key="1">
    <citation type="submission" date="2020-07" db="EMBL/GenBank/DDBJ databases">
        <title>Genomic Encyclopedia of Type Strains, Phase IV (KMG-IV): sequencing the most valuable type-strain genomes for metagenomic binning, comparative biology and taxonomic classification.</title>
        <authorList>
            <person name="Goeker M."/>
        </authorList>
    </citation>
    <scope>NUCLEOTIDE SEQUENCE [LARGE SCALE GENOMIC DNA]</scope>
    <source>
        <strain evidence="2 3">DSM 45533</strain>
    </source>
</reference>
<dbReference type="GO" id="GO:0046464">
    <property type="term" value="P:acylglycerol catabolic process"/>
    <property type="evidence" value="ECO:0007669"/>
    <property type="project" value="TreeGrafter"/>
</dbReference>
<dbReference type="RefSeq" id="WP_181609057.1">
    <property type="nucleotide sequence ID" value="NZ_BAABAM010000006.1"/>
</dbReference>
<dbReference type="SUPFAM" id="SSF53474">
    <property type="entry name" value="alpha/beta-Hydrolases"/>
    <property type="match status" value="1"/>
</dbReference>
<dbReference type="AlphaFoldDB" id="A0A7W0HNV6"/>
<sequence length="258" mass="26626">MPTFTADDGVDIAYQVWDGDPGQPLVLLHHGFIANGHVNWVAPGVVAALTATGRRVATIDARGHGASGKPHDPAFYGESRMAQDVRTLADVLGEPVYDLAGYSMGAIVSLLTAVSDPRVRRLVIGGVGAGVVELGGVDTRVVRRDALRHALTTDDPATITDPSAAAFRAFVEAVGGDRTALAAQVAAAHNRPIPLGEITAPTLVLAGERDNLATRPEALAAAIPGSTLRVVPGDHLGAVREPALIQALVTFLNTGAPV</sequence>
<dbReference type="GO" id="GO:0047372">
    <property type="term" value="F:monoacylglycerol lipase activity"/>
    <property type="evidence" value="ECO:0007669"/>
    <property type="project" value="TreeGrafter"/>
</dbReference>
<evidence type="ECO:0000313" key="2">
    <source>
        <dbReference type="EMBL" id="MBA2890214.1"/>
    </source>
</evidence>
<gene>
    <name evidence="2" type="ORF">HNR30_001555</name>
</gene>
<dbReference type="GO" id="GO:0016020">
    <property type="term" value="C:membrane"/>
    <property type="evidence" value="ECO:0007669"/>
    <property type="project" value="TreeGrafter"/>
</dbReference>
<dbReference type="InterPro" id="IPR000073">
    <property type="entry name" value="AB_hydrolase_1"/>
</dbReference>
<accession>A0A7W0HNV6</accession>
<comment type="caution">
    <text evidence="2">The sequence shown here is derived from an EMBL/GenBank/DDBJ whole genome shotgun (WGS) entry which is preliminary data.</text>
</comment>
<proteinExistence type="predicted"/>
<dbReference type="Pfam" id="PF12697">
    <property type="entry name" value="Abhydrolase_6"/>
    <property type="match status" value="1"/>
</dbReference>
<dbReference type="PANTHER" id="PTHR43798">
    <property type="entry name" value="MONOACYLGLYCEROL LIPASE"/>
    <property type="match status" value="1"/>
</dbReference>
<organism evidence="2 3">
    <name type="scientific">Nonomuraea soli</name>
    <dbReference type="NCBI Taxonomy" id="1032476"/>
    <lineage>
        <taxon>Bacteria</taxon>
        <taxon>Bacillati</taxon>
        <taxon>Actinomycetota</taxon>
        <taxon>Actinomycetes</taxon>
        <taxon>Streptosporangiales</taxon>
        <taxon>Streptosporangiaceae</taxon>
        <taxon>Nonomuraea</taxon>
    </lineage>
</organism>
<evidence type="ECO:0000259" key="1">
    <source>
        <dbReference type="Pfam" id="PF12697"/>
    </source>
</evidence>
<dbReference type="InterPro" id="IPR050266">
    <property type="entry name" value="AB_hydrolase_sf"/>
</dbReference>
<evidence type="ECO:0000313" key="3">
    <source>
        <dbReference type="Proteomes" id="UP000530928"/>
    </source>
</evidence>
<dbReference type="InterPro" id="IPR029058">
    <property type="entry name" value="AB_hydrolase_fold"/>
</dbReference>
<keyword evidence="3" id="KW-1185">Reference proteome</keyword>